<feature type="chain" id="PRO_5015402909" description="Phylloplanin" evidence="2">
    <location>
        <begin position="49"/>
        <end position="205"/>
    </location>
</feature>
<proteinExistence type="predicted"/>
<evidence type="ECO:0000256" key="1">
    <source>
        <dbReference type="SAM" id="MobiDB-lite"/>
    </source>
</evidence>
<sequence>MQQPKTHTHTHTHTHKQPRSPRPDTMAPKSLVLLAALLLVAAVGQVSGVLPPSLAGPVSSVTGGNPIGVVSGVVPCSNGSNINVMAVPPFANATVQVVCGNTVVATVMTGATGAFTITLGSILSLPAAVVTPLLSGQCRVVVATPLLACNVSLAGVTGTLTAPLQLLNSTTGGGGIPTTITTIFGRDVTIINGVLGLIAGLFSSV</sequence>
<protein>
    <recommendedName>
        <fullName evidence="5">Phylloplanin</fullName>
    </recommendedName>
</protein>
<organism evidence="3 4">
    <name type="scientific">Panicum hallii var. hallii</name>
    <dbReference type="NCBI Taxonomy" id="1504633"/>
    <lineage>
        <taxon>Eukaryota</taxon>
        <taxon>Viridiplantae</taxon>
        <taxon>Streptophyta</taxon>
        <taxon>Embryophyta</taxon>
        <taxon>Tracheophyta</taxon>
        <taxon>Spermatophyta</taxon>
        <taxon>Magnoliopsida</taxon>
        <taxon>Liliopsida</taxon>
        <taxon>Poales</taxon>
        <taxon>Poaceae</taxon>
        <taxon>PACMAD clade</taxon>
        <taxon>Panicoideae</taxon>
        <taxon>Panicodae</taxon>
        <taxon>Paniceae</taxon>
        <taxon>Panicinae</taxon>
        <taxon>Panicum</taxon>
        <taxon>Panicum sect. Panicum</taxon>
    </lineage>
</organism>
<dbReference type="AlphaFoldDB" id="A0A2T7CD36"/>
<dbReference type="PANTHER" id="PTHR34458:SF5">
    <property type="entry name" value="POLLEN OLE E 1 ALLERGEN AND EXTENSIN FAMILY PROTEIN"/>
    <property type="match status" value="1"/>
</dbReference>
<dbReference type="InterPro" id="IPR040404">
    <property type="entry name" value="Phylloplanin-like"/>
</dbReference>
<reference evidence="3 4" key="1">
    <citation type="submission" date="2018-04" db="EMBL/GenBank/DDBJ databases">
        <title>WGS assembly of Panicum hallii var. hallii HAL2.</title>
        <authorList>
            <person name="Lovell J."/>
            <person name="Jenkins J."/>
            <person name="Lowry D."/>
            <person name="Mamidi S."/>
            <person name="Sreedasyam A."/>
            <person name="Weng X."/>
            <person name="Barry K."/>
            <person name="Bonette J."/>
            <person name="Campitelli B."/>
            <person name="Daum C."/>
            <person name="Gordon S."/>
            <person name="Gould B."/>
            <person name="Lipzen A."/>
            <person name="MacQueen A."/>
            <person name="Palacio-Mejia J."/>
            <person name="Plott C."/>
            <person name="Shakirov E."/>
            <person name="Shu S."/>
            <person name="Yoshinaga Y."/>
            <person name="Zane M."/>
            <person name="Rokhsar D."/>
            <person name="Grimwood J."/>
            <person name="Schmutz J."/>
            <person name="Juenger T."/>
        </authorList>
    </citation>
    <scope>NUCLEOTIDE SEQUENCE [LARGE SCALE GENOMIC DNA]</scope>
    <source>
        <strain evidence="4">cv. HAL2</strain>
    </source>
</reference>
<evidence type="ECO:0000313" key="4">
    <source>
        <dbReference type="Proteomes" id="UP000244336"/>
    </source>
</evidence>
<feature type="compositionally biased region" description="Basic residues" evidence="1">
    <location>
        <begin position="1"/>
        <end position="19"/>
    </location>
</feature>
<accession>A0A2T7CD36</accession>
<dbReference type="Proteomes" id="UP000244336">
    <property type="component" value="Chromosome 9"/>
</dbReference>
<name>A0A2T7CD36_9POAL</name>
<keyword evidence="4" id="KW-1185">Reference proteome</keyword>
<gene>
    <name evidence="3" type="ORF">GQ55_9G481900</name>
</gene>
<evidence type="ECO:0000313" key="3">
    <source>
        <dbReference type="EMBL" id="PUZ41163.1"/>
    </source>
</evidence>
<dbReference type="OrthoDB" id="905355at2759"/>
<dbReference type="EMBL" id="CM009757">
    <property type="protein sequence ID" value="PUZ41163.1"/>
    <property type="molecule type" value="Genomic_DNA"/>
</dbReference>
<feature type="signal peptide" evidence="2">
    <location>
        <begin position="1"/>
        <end position="48"/>
    </location>
</feature>
<evidence type="ECO:0008006" key="5">
    <source>
        <dbReference type="Google" id="ProtNLM"/>
    </source>
</evidence>
<keyword evidence="2" id="KW-0732">Signal</keyword>
<evidence type="ECO:0000256" key="2">
    <source>
        <dbReference type="SAM" id="SignalP"/>
    </source>
</evidence>
<dbReference type="PANTHER" id="PTHR34458">
    <property type="entry name" value="POLLEN OLE E 1 ALLERGEN AND EXTENSIN FAMILY PROTEIN-RELATED"/>
    <property type="match status" value="1"/>
</dbReference>
<feature type="region of interest" description="Disordered" evidence="1">
    <location>
        <begin position="1"/>
        <end position="26"/>
    </location>
</feature>
<dbReference type="Gramene" id="PUZ41163">
    <property type="protein sequence ID" value="PUZ41163"/>
    <property type="gene ID" value="GQ55_9G481900"/>
</dbReference>